<dbReference type="Proteomes" id="UP000000496">
    <property type="component" value="Chromosome gsn.131"/>
</dbReference>
<dbReference type="RefSeq" id="WP_013943948.1">
    <property type="nucleotide sequence ID" value="NC_015713.1"/>
</dbReference>
<gene>
    <name evidence="2" type="ordered locus">SNE_A16050</name>
</gene>
<evidence type="ECO:0000259" key="1">
    <source>
        <dbReference type="PROSITE" id="PS51186"/>
    </source>
</evidence>
<reference key="1">
    <citation type="journal article" date="2011" name="Mol. Biol. Evol.">
        <title>Unity in variety -- the pan-genome of the Chlamydiae.</title>
        <authorList>
            <person name="Collingro A."/>
            <person name="Tischler P."/>
            <person name="Weinmaier T."/>
            <person name="Penz T."/>
            <person name="Heinz E."/>
            <person name="Brunham R.C."/>
            <person name="Read T.D."/>
            <person name="Bavoil P.M."/>
            <person name="Sachse K."/>
            <person name="Kahane S."/>
            <person name="Friedman M.G."/>
            <person name="Rattei T."/>
            <person name="Myers G.S.A."/>
            <person name="Horn M."/>
        </authorList>
    </citation>
    <scope>NUCLEOTIDE SEQUENCE</scope>
    <source>
        <strain>Z</strain>
    </source>
</reference>
<protein>
    <submittedName>
        <fullName evidence="2">Acetyltransferase, GNAT family</fullName>
    </submittedName>
</protein>
<evidence type="ECO:0000313" key="3">
    <source>
        <dbReference type="Proteomes" id="UP000000496"/>
    </source>
</evidence>
<sequence>MNMIIRLAKITELKQIEVLMKSSMKVLGVGHYSSDQINSCCQFVCVPDQQLIEDRTFFVVLTNDGTMIGCGGWSFRSKLYAGPSETPNKAEQLNPVHDPARIRAMFVDPAYSGKGVGSLILSHSEKVAKAKGFTKGALGATLSGFSFYKAKGWDKVSEEEAILPDGTSIQVVQMEKCFS</sequence>
<dbReference type="AlphaFoldDB" id="F8L9F1"/>
<dbReference type="InterPro" id="IPR016181">
    <property type="entry name" value="Acyl_CoA_acyltransferase"/>
</dbReference>
<evidence type="ECO:0000313" key="2">
    <source>
        <dbReference type="EMBL" id="CCB89482.1"/>
    </source>
</evidence>
<dbReference type="Gene3D" id="3.40.630.30">
    <property type="match status" value="1"/>
</dbReference>
<dbReference type="InterPro" id="IPR000182">
    <property type="entry name" value="GNAT_dom"/>
</dbReference>
<accession>F8L9F1</accession>
<feature type="domain" description="N-acetyltransferase" evidence="1">
    <location>
        <begin position="3"/>
        <end position="179"/>
    </location>
</feature>
<dbReference type="Pfam" id="PF00583">
    <property type="entry name" value="Acetyltransf_1"/>
    <property type="match status" value="1"/>
</dbReference>
<dbReference type="OrthoDB" id="118465at2"/>
<proteinExistence type="predicted"/>
<reference evidence="2 3" key="2">
    <citation type="journal article" date="2011" name="Mol. Biol. Evol.">
        <title>Unity in variety--the pan-genome of the Chlamydiae.</title>
        <authorList>
            <person name="Collingro A."/>
            <person name="Tischler P."/>
            <person name="Weinmaier T."/>
            <person name="Penz T."/>
            <person name="Heinz E."/>
            <person name="Brunham R.C."/>
            <person name="Read T.D."/>
            <person name="Bavoil P.M."/>
            <person name="Sachse K."/>
            <person name="Kahane S."/>
            <person name="Friedman M.G."/>
            <person name="Rattei T."/>
            <person name="Myers G.S."/>
            <person name="Horn M."/>
        </authorList>
    </citation>
    <scope>NUCLEOTIDE SEQUENCE [LARGE SCALE GENOMIC DNA]</scope>
    <source>
        <strain evidence="3">ATCC VR-1471 / Z</strain>
    </source>
</reference>
<organism evidence="2 3">
    <name type="scientific">Simkania negevensis (strain ATCC VR-1471 / DSM 27360 / Z)</name>
    <dbReference type="NCBI Taxonomy" id="331113"/>
    <lineage>
        <taxon>Bacteria</taxon>
        <taxon>Pseudomonadati</taxon>
        <taxon>Chlamydiota</taxon>
        <taxon>Chlamydiia</taxon>
        <taxon>Parachlamydiales</taxon>
        <taxon>Simkaniaceae</taxon>
        <taxon>Simkania</taxon>
    </lineage>
</organism>
<dbReference type="EMBL" id="FR872582">
    <property type="protein sequence ID" value="CCB89482.1"/>
    <property type="molecule type" value="Genomic_DNA"/>
</dbReference>
<dbReference type="SUPFAM" id="SSF55729">
    <property type="entry name" value="Acyl-CoA N-acyltransferases (Nat)"/>
    <property type="match status" value="1"/>
</dbReference>
<dbReference type="HOGENOM" id="CLU_087351_1_0_0"/>
<dbReference type="GO" id="GO:0016747">
    <property type="term" value="F:acyltransferase activity, transferring groups other than amino-acyl groups"/>
    <property type="evidence" value="ECO:0007669"/>
    <property type="project" value="InterPro"/>
</dbReference>
<dbReference type="STRING" id="331113.SNE_A16050"/>
<keyword evidence="3" id="KW-1185">Reference proteome</keyword>
<dbReference type="CDD" id="cd04301">
    <property type="entry name" value="NAT_SF"/>
    <property type="match status" value="1"/>
</dbReference>
<name>F8L9F1_SIMNZ</name>
<dbReference type="KEGG" id="sng:SNE_A16050"/>
<dbReference type="PROSITE" id="PS51186">
    <property type="entry name" value="GNAT"/>
    <property type="match status" value="1"/>
</dbReference>
<dbReference type="eggNOG" id="COG1246">
    <property type="taxonomic scope" value="Bacteria"/>
</dbReference>
<keyword evidence="2" id="KW-0808">Transferase</keyword>